<accession>A0A3G6J9R3</accession>
<keyword evidence="7" id="KW-1185">Reference proteome</keyword>
<proteinExistence type="predicted"/>
<dbReference type="Proteomes" id="UP000269019">
    <property type="component" value="Chromosome"/>
</dbReference>
<sequence>MCTVSTLGRGSYHHGDLRAALLSQARSMLAQSSTLSLRALAKETGVTPTAVYRHFADKQALESALAAQGYGELLQCLKTEHETNVDAREDMWRLAWAYIIWARDNEPLFSLMFTTQCDPTAPERVEAVKDLTAFLSSQVHHWYPHHATDTFLTALWGFVHGITTLYLQGKILTSATTAGAQDVDLEEQVHCLWLAFISPLPLDH</sequence>
<protein>
    <submittedName>
        <fullName evidence="6">DNA-binding transcriptional repressor FabR</fullName>
    </submittedName>
</protein>
<dbReference type="SUPFAM" id="SSF46689">
    <property type="entry name" value="Homeodomain-like"/>
    <property type="match status" value="1"/>
</dbReference>
<gene>
    <name evidence="6" type="ORF">CCHOA_10665</name>
</gene>
<dbReference type="Gene3D" id="1.10.357.10">
    <property type="entry name" value="Tetracycline Repressor, domain 2"/>
    <property type="match status" value="1"/>
</dbReference>
<evidence type="ECO:0000256" key="2">
    <source>
        <dbReference type="ARBA" id="ARBA00023125"/>
    </source>
</evidence>
<dbReference type="GO" id="GO:0003700">
    <property type="term" value="F:DNA-binding transcription factor activity"/>
    <property type="evidence" value="ECO:0007669"/>
    <property type="project" value="TreeGrafter"/>
</dbReference>
<evidence type="ECO:0000259" key="5">
    <source>
        <dbReference type="PROSITE" id="PS50977"/>
    </source>
</evidence>
<dbReference type="AlphaFoldDB" id="A0A3G6J9R3"/>
<evidence type="ECO:0000256" key="1">
    <source>
        <dbReference type="ARBA" id="ARBA00023015"/>
    </source>
</evidence>
<dbReference type="InterPro" id="IPR009057">
    <property type="entry name" value="Homeodomain-like_sf"/>
</dbReference>
<organism evidence="6 7">
    <name type="scientific">Corynebacterium choanae</name>
    <dbReference type="NCBI Taxonomy" id="1862358"/>
    <lineage>
        <taxon>Bacteria</taxon>
        <taxon>Bacillati</taxon>
        <taxon>Actinomycetota</taxon>
        <taxon>Actinomycetes</taxon>
        <taxon>Mycobacteriales</taxon>
        <taxon>Corynebacteriaceae</taxon>
        <taxon>Corynebacterium</taxon>
    </lineage>
</organism>
<dbReference type="InterPro" id="IPR001647">
    <property type="entry name" value="HTH_TetR"/>
</dbReference>
<evidence type="ECO:0000256" key="3">
    <source>
        <dbReference type="ARBA" id="ARBA00023163"/>
    </source>
</evidence>
<dbReference type="OrthoDB" id="3173376at2"/>
<keyword evidence="3" id="KW-0804">Transcription</keyword>
<evidence type="ECO:0000313" key="6">
    <source>
        <dbReference type="EMBL" id="AZA14512.1"/>
    </source>
</evidence>
<feature type="domain" description="HTH tetR-type" evidence="5">
    <location>
        <begin position="15"/>
        <end position="73"/>
    </location>
</feature>
<dbReference type="EMBL" id="CP033896">
    <property type="protein sequence ID" value="AZA14512.1"/>
    <property type="molecule type" value="Genomic_DNA"/>
</dbReference>
<reference evidence="6 7" key="1">
    <citation type="submission" date="2018-11" db="EMBL/GenBank/DDBJ databases">
        <authorList>
            <person name="Kleinhagauer T."/>
            <person name="Glaeser S.P."/>
            <person name="Spergser J."/>
            <person name="Ruckert C."/>
            <person name="Kaempfer P."/>
            <person name="Busse H.-J."/>
        </authorList>
    </citation>
    <scope>NUCLEOTIDE SEQUENCE [LARGE SCALE GENOMIC DNA]</scope>
    <source>
        <strain evidence="6 7">200CH</strain>
    </source>
</reference>
<evidence type="ECO:0000256" key="4">
    <source>
        <dbReference type="PROSITE-ProRule" id="PRU00335"/>
    </source>
</evidence>
<feature type="DNA-binding region" description="H-T-H motif" evidence="4">
    <location>
        <begin position="36"/>
        <end position="55"/>
    </location>
</feature>
<evidence type="ECO:0000313" key="7">
    <source>
        <dbReference type="Proteomes" id="UP000269019"/>
    </source>
</evidence>
<dbReference type="InterPro" id="IPR025996">
    <property type="entry name" value="MT1864/Rv1816-like_C"/>
</dbReference>
<dbReference type="Pfam" id="PF13305">
    <property type="entry name" value="TetR_C_33"/>
    <property type="match status" value="1"/>
</dbReference>
<name>A0A3G6J9R3_9CORY</name>
<dbReference type="Pfam" id="PF00440">
    <property type="entry name" value="TetR_N"/>
    <property type="match status" value="1"/>
</dbReference>
<keyword evidence="2 4" id="KW-0238">DNA-binding</keyword>
<dbReference type="PANTHER" id="PTHR30055">
    <property type="entry name" value="HTH-TYPE TRANSCRIPTIONAL REGULATOR RUTR"/>
    <property type="match status" value="1"/>
</dbReference>
<dbReference type="PANTHER" id="PTHR30055:SF220">
    <property type="entry name" value="TETR-FAMILY REGULATORY PROTEIN"/>
    <property type="match status" value="1"/>
</dbReference>
<dbReference type="InterPro" id="IPR050109">
    <property type="entry name" value="HTH-type_TetR-like_transc_reg"/>
</dbReference>
<keyword evidence="1" id="KW-0805">Transcription regulation</keyword>
<dbReference type="GO" id="GO:0000976">
    <property type="term" value="F:transcription cis-regulatory region binding"/>
    <property type="evidence" value="ECO:0007669"/>
    <property type="project" value="TreeGrafter"/>
</dbReference>
<dbReference type="KEGG" id="ccho:CCHOA_10665"/>
<dbReference type="PROSITE" id="PS50977">
    <property type="entry name" value="HTH_TETR_2"/>
    <property type="match status" value="1"/>
</dbReference>
<dbReference type="InterPro" id="IPR036271">
    <property type="entry name" value="Tet_transcr_reg_TetR-rel_C_sf"/>
</dbReference>
<dbReference type="SUPFAM" id="SSF48498">
    <property type="entry name" value="Tetracyclin repressor-like, C-terminal domain"/>
    <property type="match status" value="1"/>
</dbReference>